<organism evidence="1">
    <name type="scientific">Arundo donax</name>
    <name type="common">Giant reed</name>
    <name type="synonym">Donax arundinaceus</name>
    <dbReference type="NCBI Taxonomy" id="35708"/>
    <lineage>
        <taxon>Eukaryota</taxon>
        <taxon>Viridiplantae</taxon>
        <taxon>Streptophyta</taxon>
        <taxon>Embryophyta</taxon>
        <taxon>Tracheophyta</taxon>
        <taxon>Spermatophyta</taxon>
        <taxon>Magnoliopsida</taxon>
        <taxon>Liliopsida</taxon>
        <taxon>Poales</taxon>
        <taxon>Poaceae</taxon>
        <taxon>PACMAD clade</taxon>
        <taxon>Arundinoideae</taxon>
        <taxon>Arundineae</taxon>
        <taxon>Arundo</taxon>
    </lineage>
</organism>
<dbReference type="EMBL" id="GBRH01160640">
    <property type="protein sequence ID" value="JAE37256.1"/>
    <property type="molecule type" value="Transcribed_RNA"/>
</dbReference>
<reference evidence="1" key="1">
    <citation type="submission" date="2014-09" db="EMBL/GenBank/DDBJ databases">
        <authorList>
            <person name="Magalhaes I.L.F."/>
            <person name="Oliveira U."/>
            <person name="Santos F.R."/>
            <person name="Vidigal T.H.D.A."/>
            <person name="Brescovit A.D."/>
            <person name="Santos A.J."/>
        </authorList>
    </citation>
    <scope>NUCLEOTIDE SEQUENCE</scope>
    <source>
        <tissue evidence="1">Shoot tissue taken approximately 20 cm above the soil surface</tissue>
    </source>
</reference>
<proteinExistence type="predicted"/>
<name>A0A0A9HQT6_ARUDO</name>
<evidence type="ECO:0000313" key="1">
    <source>
        <dbReference type="EMBL" id="JAE37256.1"/>
    </source>
</evidence>
<sequence>MIHGLHHVNYSIIIFWRFIKLSLRFGKILAYLQFVETSLSLLKSAYLTSKNCYAVGEWLTLS</sequence>
<protein>
    <submittedName>
        <fullName evidence="1">Uncharacterized protein</fullName>
    </submittedName>
</protein>
<accession>A0A0A9HQT6</accession>
<reference evidence="1" key="2">
    <citation type="journal article" date="2015" name="Data Brief">
        <title>Shoot transcriptome of the giant reed, Arundo donax.</title>
        <authorList>
            <person name="Barrero R.A."/>
            <person name="Guerrero F.D."/>
            <person name="Moolhuijzen P."/>
            <person name="Goolsby J.A."/>
            <person name="Tidwell J."/>
            <person name="Bellgard S.E."/>
            <person name="Bellgard M.I."/>
        </authorList>
    </citation>
    <scope>NUCLEOTIDE SEQUENCE</scope>
    <source>
        <tissue evidence="1">Shoot tissue taken approximately 20 cm above the soil surface</tissue>
    </source>
</reference>
<dbReference type="AlphaFoldDB" id="A0A0A9HQT6"/>